<feature type="active site" description="Proton donor" evidence="2">
    <location>
        <position position="136"/>
    </location>
</feature>
<dbReference type="SUPFAM" id="SSF51182">
    <property type="entry name" value="RmlC-like cupins"/>
    <property type="match status" value="1"/>
</dbReference>
<evidence type="ECO:0000256" key="2">
    <source>
        <dbReference type="PIRSR" id="PIRSR600888-1"/>
    </source>
</evidence>
<dbReference type="Pfam" id="PF00908">
    <property type="entry name" value="dTDP_sugar_isom"/>
    <property type="match status" value="1"/>
</dbReference>
<name>A0A498Q186_9MYCO</name>
<dbReference type="PANTHER" id="PTHR21047">
    <property type="entry name" value="DTDP-6-DEOXY-D-GLUCOSE-3,5 EPIMERASE"/>
    <property type="match status" value="1"/>
</dbReference>
<evidence type="ECO:0000313" key="4">
    <source>
        <dbReference type="EMBL" id="VBA38333.1"/>
    </source>
</evidence>
<dbReference type="GO" id="GO:0019305">
    <property type="term" value="P:dTDP-rhamnose biosynthetic process"/>
    <property type="evidence" value="ECO:0007669"/>
    <property type="project" value="TreeGrafter"/>
</dbReference>
<comment type="similarity">
    <text evidence="1">Belongs to the dTDP-4-dehydrorhamnose 3,5-epimerase family.</text>
</comment>
<sequence>MGYRMNILDTPISDLKVVQSLPHRDARGAFVRLFCANDLQSLLGHRQIAQINHSRTRHAGAVRGMHFQYPPHAEMKMVRCLSGRVWDVAVDLRSGSPTFLRWHAQELAPDDAQMLVIPEGFAHGFQVLEPDSELLYLHTAFYHPPSEGGLRHDDPRLAIAWPLPPRDLSPRDLAHRLLDADFTGVAP</sequence>
<dbReference type="InterPro" id="IPR014710">
    <property type="entry name" value="RmlC-like_jellyroll"/>
</dbReference>
<feature type="active site" description="Proton acceptor" evidence="2">
    <location>
        <position position="66"/>
    </location>
</feature>
<evidence type="ECO:0000256" key="3">
    <source>
        <dbReference type="PIRSR" id="PIRSR600888-3"/>
    </source>
</evidence>
<reference evidence="4 5" key="1">
    <citation type="submission" date="2018-09" db="EMBL/GenBank/DDBJ databases">
        <authorList>
            <person name="Tagini F."/>
        </authorList>
    </citation>
    <scope>NUCLEOTIDE SEQUENCE [LARGE SCALE GENOMIC DNA]</scope>
    <source>
        <strain evidence="4 5">MK136</strain>
    </source>
</reference>
<dbReference type="GO" id="GO:0008830">
    <property type="term" value="F:dTDP-4-dehydrorhamnose 3,5-epimerase activity"/>
    <property type="evidence" value="ECO:0007669"/>
    <property type="project" value="UniProtKB-EC"/>
</dbReference>
<evidence type="ECO:0000313" key="5">
    <source>
        <dbReference type="Proteomes" id="UP000273307"/>
    </source>
</evidence>
<dbReference type="CDD" id="cd00438">
    <property type="entry name" value="cupin_RmlC"/>
    <property type="match status" value="1"/>
</dbReference>
<gene>
    <name evidence="4" type="primary">rfbC</name>
    <name evidence="4" type="ORF">LAUMK136_02399</name>
</gene>
<protein>
    <submittedName>
        <fullName evidence="4">dTDP-4-dehydrorhamnose 3,5-epimerase</fullName>
        <ecNumber evidence="4">5.1.3.13</ecNumber>
    </submittedName>
</protein>
<organism evidence="4 5">
    <name type="scientific">Mycobacterium attenuatum</name>
    <dbReference type="NCBI Taxonomy" id="2341086"/>
    <lineage>
        <taxon>Bacteria</taxon>
        <taxon>Bacillati</taxon>
        <taxon>Actinomycetota</taxon>
        <taxon>Actinomycetes</taxon>
        <taxon>Mycobacteriales</taxon>
        <taxon>Mycobacteriaceae</taxon>
        <taxon>Mycobacterium</taxon>
    </lineage>
</organism>
<dbReference type="InterPro" id="IPR011051">
    <property type="entry name" value="RmlC_Cupin_sf"/>
</dbReference>
<dbReference type="EMBL" id="UPHP01000057">
    <property type="protein sequence ID" value="VBA38333.1"/>
    <property type="molecule type" value="Genomic_DNA"/>
</dbReference>
<dbReference type="PANTHER" id="PTHR21047:SF2">
    <property type="entry name" value="THYMIDINE DIPHOSPHO-4-KETO-RHAMNOSE 3,5-EPIMERASE"/>
    <property type="match status" value="1"/>
</dbReference>
<accession>A0A498Q186</accession>
<dbReference type="Proteomes" id="UP000273307">
    <property type="component" value="Unassembled WGS sequence"/>
</dbReference>
<evidence type="ECO:0000256" key="1">
    <source>
        <dbReference type="ARBA" id="ARBA00010154"/>
    </source>
</evidence>
<dbReference type="GO" id="GO:0005829">
    <property type="term" value="C:cytosol"/>
    <property type="evidence" value="ECO:0007669"/>
    <property type="project" value="TreeGrafter"/>
</dbReference>
<dbReference type="Gene3D" id="2.60.120.10">
    <property type="entry name" value="Jelly Rolls"/>
    <property type="match status" value="1"/>
</dbReference>
<keyword evidence="5" id="KW-1185">Reference proteome</keyword>
<dbReference type="EC" id="5.1.3.13" evidence="4"/>
<proteinExistence type="inferred from homology"/>
<dbReference type="AlphaFoldDB" id="A0A498Q186"/>
<keyword evidence="4" id="KW-0413">Isomerase</keyword>
<feature type="site" description="Participates in a stacking interaction with the thymidine ring of dTDP-4-oxo-6-deoxyglucose" evidence="3">
    <location>
        <position position="142"/>
    </location>
</feature>
<dbReference type="GO" id="GO:0000271">
    <property type="term" value="P:polysaccharide biosynthetic process"/>
    <property type="evidence" value="ECO:0007669"/>
    <property type="project" value="TreeGrafter"/>
</dbReference>
<dbReference type="InterPro" id="IPR000888">
    <property type="entry name" value="RmlC-like"/>
</dbReference>